<keyword evidence="2" id="KW-0732">Signal</keyword>
<feature type="compositionally biased region" description="Basic residues" evidence="1">
    <location>
        <begin position="279"/>
        <end position="294"/>
    </location>
</feature>
<dbReference type="EMBL" id="JAVRRT010000008">
    <property type="protein sequence ID" value="KAK5169629.1"/>
    <property type="molecule type" value="Genomic_DNA"/>
</dbReference>
<accession>A0AAV9PCF7</accession>
<gene>
    <name evidence="3" type="ORF">LTR77_005606</name>
</gene>
<sequence length="436" mass="48663">MRTTGTILLAALASVAIAHSVKPDYYKNQHDGGADDHVAHHQGSGERPGKGFLDHIKGSWGKDPHAHGGAAHHGHGHQWADDDDENDSELKARDALFGFGNKNKGKGKGHGGHQGHPSRPVHGGQVDRDGDLPNQGPDDDDPSNFLPNNMHDVTPFPAEEYYDDEGKVLDHIPSPKKHHARDADAEAKKSHGGLSFPNEEWYDDEGRLIGAEDGYDNEDEEDGVELNLPEDDDSRQMRANWWAAEQRDDYPDRAPPGWTDNEDDEDDNTPSRPSGHGNAHAHAHGKPKHHHARSAPHIEDDEDEDDDDVELNLPNDEHSRKHRQAWWDEEQRNGHQGHAPAGGFHGQHDNKPSYHRHYSAHQMRGVDVDREAATNSDQYYYDVGDEGDEGEYDPSYGGEDYDEGFEKRDAKKQPKPPKAPKAPKPKKGKGWSMFPW</sequence>
<evidence type="ECO:0000256" key="1">
    <source>
        <dbReference type="SAM" id="MobiDB-lite"/>
    </source>
</evidence>
<dbReference type="RefSeq" id="XP_064658975.1">
    <property type="nucleotide sequence ID" value="XM_064802850.1"/>
</dbReference>
<proteinExistence type="predicted"/>
<dbReference type="GeneID" id="89926947"/>
<dbReference type="AlphaFoldDB" id="A0AAV9PCF7"/>
<feature type="compositionally biased region" description="Acidic residues" evidence="1">
    <location>
        <begin position="383"/>
        <end position="392"/>
    </location>
</feature>
<feature type="compositionally biased region" description="Basic and acidic residues" evidence="1">
    <location>
        <begin position="315"/>
        <end position="333"/>
    </location>
</feature>
<name>A0AAV9PCF7_9PEZI</name>
<dbReference type="Proteomes" id="UP001337655">
    <property type="component" value="Unassembled WGS sequence"/>
</dbReference>
<comment type="caution">
    <text evidence="3">The sequence shown here is derived from an EMBL/GenBank/DDBJ whole genome shotgun (WGS) entry which is preliminary data.</text>
</comment>
<reference evidence="3 4" key="1">
    <citation type="submission" date="2023-08" db="EMBL/GenBank/DDBJ databases">
        <title>Black Yeasts Isolated from many extreme environments.</title>
        <authorList>
            <person name="Coleine C."/>
            <person name="Stajich J.E."/>
            <person name="Selbmann L."/>
        </authorList>
    </citation>
    <scope>NUCLEOTIDE SEQUENCE [LARGE SCALE GENOMIC DNA]</scope>
    <source>
        <strain evidence="3 4">CCFEE 5935</strain>
    </source>
</reference>
<feature type="compositionally biased region" description="Acidic residues" evidence="1">
    <location>
        <begin position="299"/>
        <end position="310"/>
    </location>
</feature>
<feature type="chain" id="PRO_5043373201" evidence="2">
    <location>
        <begin position="19"/>
        <end position="436"/>
    </location>
</feature>
<feature type="signal peptide" evidence="2">
    <location>
        <begin position="1"/>
        <end position="18"/>
    </location>
</feature>
<feature type="compositionally biased region" description="Basic and acidic residues" evidence="1">
    <location>
        <begin position="28"/>
        <end position="66"/>
    </location>
</feature>
<evidence type="ECO:0000313" key="3">
    <source>
        <dbReference type="EMBL" id="KAK5169629.1"/>
    </source>
</evidence>
<feature type="compositionally biased region" description="Basic residues" evidence="1">
    <location>
        <begin position="103"/>
        <end position="113"/>
    </location>
</feature>
<keyword evidence="4" id="KW-1185">Reference proteome</keyword>
<feature type="region of interest" description="Disordered" evidence="1">
    <location>
        <begin position="28"/>
        <end position="436"/>
    </location>
</feature>
<organism evidence="3 4">
    <name type="scientific">Saxophila tyrrhenica</name>
    <dbReference type="NCBI Taxonomy" id="1690608"/>
    <lineage>
        <taxon>Eukaryota</taxon>
        <taxon>Fungi</taxon>
        <taxon>Dikarya</taxon>
        <taxon>Ascomycota</taxon>
        <taxon>Pezizomycotina</taxon>
        <taxon>Dothideomycetes</taxon>
        <taxon>Dothideomycetidae</taxon>
        <taxon>Mycosphaerellales</taxon>
        <taxon>Extremaceae</taxon>
        <taxon>Saxophila</taxon>
    </lineage>
</organism>
<evidence type="ECO:0000256" key="2">
    <source>
        <dbReference type="SAM" id="SignalP"/>
    </source>
</evidence>
<feature type="compositionally biased region" description="Acidic residues" evidence="1">
    <location>
        <begin position="213"/>
        <end position="233"/>
    </location>
</feature>
<protein>
    <submittedName>
        <fullName evidence="3">Uncharacterized protein</fullName>
    </submittedName>
</protein>
<evidence type="ECO:0000313" key="4">
    <source>
        <dbReference type="Proteomes" id="UP001337655"/>
    </source>
</evidence>